<organism evidence="4 5">
    <name type="scientific">Bifidobacterium angulatum DSM 20098 = JCM 7096</name>
    <dbReference type="NCBI Taxonomy" id="518635"/>
    <lineage>
        <taxon>Bacteria</taxon>
        <taxon>Bacillati</taxon>
        <taxon>Actinomycetota</taxon>
        <taxon>Actinomycetes</taxon>
        <taxon>Bifidobacteriales</taxon>
        <taxon>Bifidobacteriaceae</taxon>
        <taxon>Bifidobacterium</taxon>
    </lineage>
</organism>
<dbReference type="GO" id="GO:0015627">
    <property type="term" value="C:type II protein secretion system complex"/>
    <property type="evidence" value="ECO:0007669"/>
    <property type="project" value="TreeGrafter"/>
</dbReference>
<feature type="compositionally biased region" description="Low complexity" evidence="1">
    <location>
        <begin position="132"/>
        <end position="144"/>
    </location>
</feature>
<reference evidence="4" key="1">
    <citation type="submission" date="2009-04" db="EMBL/GenBank/DDBJ databases">
        <authorList>
            <person name="Weinstock G."/>
            <person name="Sodergren E."/>
            <person name="Clifton S."/>
            <person name="Fulton L."/>
            <person name="Fulton B."/>
            <person name="Courtney L."/>
            <person name="Fronick C."/>
            <person name="Harrison M."/>
            <person name="Strong C."/>
            <person name="Farmer C."/>
            <person name="Delahaunty K."/>
            <person name="Markovic C."/>
            <person name="Hall O."/>
            <person name="Minx P."/>
            <person name="Tomlinson C."/>
            <person name="Mitreva M."/>
            <person name="Nelson J."/>
            <person name="Hou S."/>
            <person name="Wollam A."/>
            <person name="Pepin K.H."/>
            <person name="Johnson M."/>
            <person name="Bhonagiri V."/>
            <person name="Nash W.E."/>
            <person name="Warren W."/>
            <person name="Chinwalla A."/>
            <person name="Mardis E.R."/>
            <person name="Wilson R.K."/>
        </authorList>
    </citation>
    <scope>NUCLEOTIDE SEQUENCE [LARGE SCALE GENOMIC DNA]</scope>
    <source>
        <strain evidence="4">DSM 20098</strain>
    </source>
</reference>
<protein>
    <submittedName>
        <fullName evidence="4">ComEA protein</fullName>
    </submittedName>
</protein>
<feature type="domain" description="Helix-hairpin-helix DNA-binding motif class 1" evidence="3">
    <location>
        <begin position="165"/>
        <end position="184"/>
    </location>
</feature>
<keyword evidence="2" id="KW-1133">Transmembrane helix</keyword>
<feature type="region of interest" description="Disordered" evidence="1">
    <location>
        <begin position="93"/>
        <end position="154"/>
    </location>
</feature>
<dbReference type="KEGG" id="bang:BBAG_0790"/>
<dbReference type="AlphaFoldDB" id="C4FEZ1"/>
<name>C4FEZ1_9BIFI</name>
<evidence type="ECO:0000313" key="4">
    <source>
        <dbReference type="EMBL" id="EEP21522.1"/>
    </source>
</evidence>
<dbReference type="PANTHER" id="PTHR21180">
    <property type="entry name" value="ENDONUCLEASE/EXONUCLEASE/PHOSPHATASE FAMILY DOMAIN-CONTAINING PROTEIN 1"/>
    <property type="match status" value="1"/>
</dbReference>
<dbReference type="InterPro" id="IPR051675">
    <property type="entry name" value="Endo/Exo/Phosphatase_dom_1"/>
</dbReference>
<dbReference type="GO" id="GO:0015628">
    <property type="term" value="P:protein secretion by the type II secretion system"/>
    <property type="evidence" value="ECO:0007669"/>
    <property type="project" value="TreeGrafter"/>
</dbReference>
<dbReference type="eggNOG" id="COG1555">
    <property type="taxonomic scope" value="Bacteria"/>
</dbReference>
<dbReference type="HOGENOM" id="CLU_093751_1_0_11"/>
<accession>C4FEZ1</accession>
<dbReference type="GO" id="GO:0003677">
    <property type="term" value="F:DNA binding"/>
    <property type="evidence" value="ECO:0007669"/>
    <property type="project" value="InterPro"/>
</dbReference>
<dbReference type="InterPro" id="IPR004509">
    <property type="entry name" value="Competence_ComEA_HhH"/>
</dbReference>
<evidence type="ECO:0000313" key="5">
    <source>
        <dbReference type="Proteomes" id="UP000006408"/>
    </source>
</evidence>
<keyword evidence="2" id="KW-0812">Transmembrane</keyword>
<dbReference type="SUPFAM" id="SSF47781">
    <property type="entry name" value="RuvA domain 2-like"/>
    <property type="match status" value="1"/>
</dbReference>
<evidence type="ECO:0000256" key="1">
    <source>
        <dbReference type="SAM" id="MobiDB-lite"/>
    </source>
</evidence>
<keyword evidence="5" id="KW-1185">Reference proteome</keyword>
<keyword evidence="2" id="KW-0472">Membrane</keyword>
<dbReference type="PATRIC" id="fig|518635.17.peg.817"/>
<dbReference type="RefSeq" id="WP_003826380.1">
    <property type="nucleotide sequence ID" value="NZ_AP012322.1"/>
</dbReference>
<sequence>MASHDISVVSSSPPPPPPSDAARHSTFRKVSIGQLSGVREHDADITVERRVCKTMPRMIFTPGHALAAILLLVAVTCASLTLLVRQSLNYAAASRPQERQTIQTYESQEAEASAGGRTNRSQAQHDSDQEKSGQSQSDSTSASQAERFSTQSDGGLVNLNTATLEELDSISGIGPVTARKILDYRQRIGMFSSVDQLLEVSGIGVKTLEKMRAKVTV</sequence>
<dbReference type="PANTHER" id="PTHR21180:SF32">
    <property type="entry name" value="ENDONUCLEASE_EXONUCLEASE_PHOSPHATASE FAMILY DOMAIN-CONTAINING PROTEIN 1"/>
    <property type="match status" value="1"/>
</dbReference>
<evidence type="ECO:0000259" key="3">
    <source>
        <dbReference type="SMART" id="SM00278"/>
    </source>
</evidence>
<evidence type="ECO:0000256" key="2">
    <source>
        <dbReference type="SAM" id="Phobius"/>
    </source>
</evidence>
<dbReference type="InterPro" id="IPR010994">
    <property type="entry name" value="RuvA_2-like"/>
</dbReference>
<dbReference type="InterPro" id="IPR003583">
    <property type="entry name" value="Hlx-hairpin-Hlx_DNA-bd_motif"/>
</dbReference>
<gene>
    <name evidence="4" type="ORF">BIFANG_02887</name>
</gene>
<proteinExistence type="predicted"/>
<dbReference type="Pfam" id="PF12836">
    <property type="entry name" value="HHH_3"/>
    <property type="match status" value="1"/>
</dbReference>
<dbReference type="Gene3D" id="1.10.150.320">
    <property type="entry name" value="Photosystem II 12 kDa extrinsic protein"/>
    <property type="match status" value="1"/>
</dbReference>
<dbReference type="Proteomes" id="UP000006408">
    <property type="component" value="Unassembled WGS sequence"/>
</dbReference>
<feature type="domain" description="Helix-hairpin-helix DNA-binding motif class 1" evidence="3">
    <location>
        <begin position="195"/>
        <end position="214"/>
    </location>
</feature>
<feature type="transmembrane region" description="Helical" evidence="2">
    <location>
        <begin position="65"/>
        <end position="84"/>
    </location>
</feature>
<comment type="caution">
    <text evidence="4">The sequence shown here is derived from an EMBL/GenBank/DDBJ whole genome shotgun (WGS) entry which is preliminary data.</text>
</comment>
<dbReference type="NCBIfam" id="TIGR00426">
    <property type="entry name" value="competence protein ComEA helix-hairpin-helix repeat region"/>
    <property type="match status" value="1"/>
</dbReference>
<dbReference type="GeneID" id="42865951"/>
<dbReference type="SMART" id="SM00278">
    <property type="entry name" value="HhH1"/>
    <property type="match status" value="2"/>
</dbReference>
<dbReference type="GO" id="GO:0006281">
    <property type="term" value="P:DNA repair"/>
    <property type="evidence" value="ECO:0007669"/>
    <property type="project" value="InterPro"/>
</dbReference>
<feature type="region of interest" description="Disordered" evidence="1">
    <location>
        <begin position="1"/>
        <end position="24"/>
    </location>
</feature>
<dbReference type="EMBL" id="ABYS02000004">
    <property type="protein sequence ID" value="EEP21522.1"/>
    <property type="molecule type" value="Genomic_DNA"/>
</dbReference>
<dbReference type="STRING" id="1683.Bang102_006180"/>